<evidence type="ECO:0000313" key="2">
    <source>
        <dbReference type="EMBL" id="ORY36705.1"/>
    </source>
</evidence>
<dbReference type="Proteomes" id="UP000193642">
    <property type="component" value="Unassembled WGS sequence"/>
</dbReference>
<reference evidence="2 3" key="1">
    <citation type="submission" date="2016-07" db="EMBL/GenBank/DDBJ databases">
        <title>Pervasive Adenine N6-methylation of Active Genes in Fungi.</title>
        <authorList>
            <consortium name="DOE Joint Genome Institute"/>
            <person name="Mondo S.J."/>
            <person name="Dannebaum R.O."/>
            <person name="Kuo R.C."/>
            <person name="Labutti K."/>
            <person name="Haridas S."/>
            <person name="Kuo A."/>
            <person name="Salamov A."/>
            <person name="Ahrendt S.R."/>
            <person name="Lipzen A."/>
            <person name="Sullivan W."/>
            <person name="Andreopoulos W.B."/>
            <person name="Clum A."/>
            <person name="Lindquist E."/>
            <person name="Daum C."/>
            <person name="Ramamoorthy G.K."/>
            <person name="Gryganskyi A."/>
            <person name="Culley D."/>
            <person name="Magnuson J.K."/>
            <person name="James T.Y."/>
            <person name="O'Malley M.A."/>
            <person name="Stajich J.E."/>
            <person name="Spatafora J.W."/>
            <person name="Visel A."/>
            <person name="Grigoriev I.V."/>
        </authorList>
    </citation>
    <scope>NUCLEOTIDE SEQUENCE [LARGE SCALE GENOMIC DNA]</scope>
    <source>
        <strain evidence="2 3">JEL800</strain>
    </source>
</reference>
<dbReference type="EMBL" id="MCGO01000054">
    <property type="protein sequence ID" value="ORY36705.1"/>
    <property type="molecule type" value="Genomic_DNA"/>
</dbReference>
<dbReference type="InterPro" id="IPR036770">
    <property type="entry name" value="Ankyrin_rpt-contain_sf"/>
</dbReference>
<comment type="caution">
    <text evidence="2">The sequence shown here is derived from an EMBL/GenBank/DDBJ whole genome shotgun (WGS) entry which is preliminary data.</text>
</comment>
<dbReference type="SMART" id="SM00248">
    <property type="entry name" value="ANK"/>
    <property type="match status" value="2"/>
</dbReference>
<dbReference type="SUPFAM" id="SSF140860">
    <property type="entry name" value="Pseudo ankyrin repeat-like"/>
    <property type="match status" value="1"/>
</dbReference>
<dbReference type="Pfam" id="PF12796">
    <property type="entry name" value="Ank_2"/>
    <property type="match status" value="1"/>
</dbReference>
<evidence type="ECO:0000313" key="3">
    <source>
        <dbReference type="Proteomes" id="UP000193642"/>
    </source>
</evidence>
<name>A0A1Y2BRD8_9FUNG</name>
<dbReference type="Gene3D" id="1.25.40.20">
    <property type="entry name" value="Ankyrin repeat-containing domain"/>
    <property type="match status" value="1"/>
</dbReference>
<dbReference type="AlphaFoldDB" id="A0A1Y2BRD8"/>
<feature type="region of interest" description="Disordered" evidence="1">
    <location>
        <begin position="1"/>
        <end position="32"/>
    </location>
</feature>
<accession>A0A1Y2BRD8</accession>
<keyword evidence="3" id="KW-1185">Reference proteome</keyword>
<proteinExistence type="predicted"/>
<gene>
    <name evidence="2" type="ORF">BCR33DRAFT_770183</name>
</gene>
<sequence length="219" mass="24719">MTRSNKKQSIRIPSAGGKQGRGGDQGIKKGGAGAHNWPPEIIEDILLYLPIDFGLVNVGLASRQLASITFQDPSFATRHFTYQRKLSRSPSVWDYLEKVGIKNERPALYTAIVKGHAHIVERLVQDPRVNPSYSDENFVVLACEHNHIDVVKVLIEDDRVKWFADVNNPRQIDSDVWDYKYYGTDNFALRLAAETSQFDIFSLLADDPRTVMSKDIISS</sequence>
<evidence type="ECO:0000256" key="1">
    <source>
        <dbReference type="SAM" id="MobiDB-lite"/>
    </source>
</evidence>
<dbReference type="InterPro" id="IPR002110">
    <property type="entry name" value="Ankyrin_rpt"/>
</dbReference>
<organism evidence="2 3">
    <name type="scientific">Rhizoclosmatium globosum</name>
    <dbReference type="NCBI Taxonomy" id="329046"/>
    <lineage>
        <taxon>Eukaryota</taxon>
        <taxon>Fungi</taxon>
        <taxon>Fungi incertae sedis</taxon>
        <taxon>Chytridiomycota</taxon>
        <taxon>Chytridiomycota incertae sedis</taxon>
        <taxon>Chytridiomycetes</taxon>
        <taxon>Chytridiales</taxon>
        <taxon>Chytriomycetaceae</taxon>
        <taxon>Rhizoclosmatium</taxon>
    </lineage>
</organism>
<feature type="compositionally biased region" description="Gly residues" evidence="1">
    <location>
        <begin position="17"/>
        <end position="32"/>
    </location>
</feature>
<protein>
    <submittedName>
        <fullName evidence="2">Uncharacterized protein</fullName>
    </submittedName>
</protein>
<dbReference type="OrthoDB" id="4772757at2759"/>